<sequence length="107" mass="11905">MRSPNPARTRELLAMGKAKLRSGIGLLTGHLPLRAHLFNLGLAEQKECRLCGEEGEDNLHLLCRCPAIACKRYKSWGHMFTTPKDFENAKVSSLISLISDTRLGLTE</sequence>
<dbReference type="EMBL" id="KQ976973">
    <property type="protein sequence ID" value="KYN06670.1"/>
    <property type="molecule type" value="Genomic_DNA"/>
</dbReference>
<evidence type="ECO:0000313" key="1">
    <source>
        <dbReference type="EMBL" id="KYN06670.1"/>
    </source>
</evidence>
<evidence type="ECO:0008006" key="3">
    <source>
        <dbReference type="Google" id="ProtNLM"/>
    </source>
</evidence>
<dbReference type="Proteomes" id="UP000078542">
    <property type="component" value="Unassembled WGS sequence"/>
</dbReference>
<protein>
    <recommendedName>
        <fullName evidence="3">Reverse transcriptase zinc-binding domain-containing protein</fullName>
    </recommendedName>
</protein>
<keyword evidence="2" id="KW-1185">Reference proteome</keyword>
<gene>
    <name evidence="1" type="ORF">ALC62_02328</name>
</gene>
<evidence type="ECO:0000313" key="2">
    <source>
        <dbReference type="Proteomes" id="UP000078542"/>
    </source>
</evidence>
<reference evidence="1 2" key="1">
    <citation type="submission" date="2016-03" db="EMBL/GenBank/DDBJ databases">
        <title>Cyphomyrmex costatus WGS genome.</title>
        <authorList>
            <person name="Nygaard S."/>
            <person name="Hu H."/>
            <person name="Boomsma J."/>
            <person name="Zhang G."/>
        </authorList>
    </citation>
    <scope>NUCLEOTIDE SEQUENCE [LARGE SCALE GENOMIC DNA]</scope>
    <source>
        <strain evidence="1">MS0001</strain>
        <tissue evidence="1">Whole body</tissue>
    </source>
</reference>
<accession>A0A195D181</accession>
<dbReference type="AlphaFoldDB" id="A0A195D181"/>
<name>A0A195D181_9HYME</name>
<organism evidence="1 2">
    <name type="scientific">Cyphomyrmex costatus</name>
    <dbReference type="NCBI Taxonomy" id="456900"/>
    <lineage>
        <taxon>Eukaryota</taxon>
        <taxon>Metazoa</taxon>
        <taxon>Ecdysozoa</taxon>
        <taxon>Arthropoda</taxon>
        <taxon>Hexapoda</taxon>
        <taxon>Insecta</taxon>
        <taxon>Pterygota</taxon>
        <taxon>Neoptera</taxon>
        <taxon>Endopterygota</taxon>
        <taxon>Hymenoptera</taxon>
        <taxon>Apocrita</taxon>
        <taxon>Aculeata</taxon>
        <taxon>Formicoidea</taxon>
        <taxon>Formicidae</taxon>
        <taxon>Myrmicinae</taxon>
        <taxon>Cyphomyrmex</taxon>
    </lineage>
</organism>
<proteinExistence type="predicted"/>